<dbReference type="InterPro" id="IPR036390">
    <property type="entry name" value="WH_DNA-bd_sf"/>
</dbReference>
<dbReference type="RefSeq" id="WP_110127714.1">
    <property type="nucleotide sequence ID" value="NZ_QHLY01000012.1"/>
</dbReference>
<dbReference type="NCBIfam" id="NF002964">
    <property type="entry name" value="PRK03635.1"/>
    <property type="match status" value="1"/>
</dbReference>
<dbReference type="GO" id="GO:0003677">
    <property type="term" value="F:DNA binding"/>
    <property type="evidence" value="ECO:0007669"/>
    <property type="project" value="UniProtKB-KW"/>
</dbReference>
<dbReference type="Pfam" id="PF00126">
    <property type="entry name" value="HTH_1"/>
    <property type="match status" value="1"/>
</dbReference>
<keyword evidence="4" id="KW-0010">Activator</keyword>
<feature type="domain" description="HTH lysR-type" evidence="6">
    <location>
        <begin position="4"/>
        <end position="60"/>
    </location>
</feature>
<evidence type="ECO:0000313" key="8">
    <source>
        <dbReference type="Proteomes" id="UP000246722"/>
    </source>
</evidence>
<dbReference type="Pfam" id="PF03466">
    <property type="entry name" value="LysR_substrate"/>
    <property type="match status" value="1"/>
</dbReference>
<keyword evidence="2" id="KW-0805">Transcription regulation</keyword>
<dbReference type="SUPFAM" id="SSF53850">
    <property type="entry name" value="Periplasmic binding protein-like II"/>
    <property type="match status" value="1"/>
</dbReference>
<dbReference type="Gene3D" id="1.10.10.10">
    <property type="entry name" value="Winged helix-like DNA-binding domain superfamily/Winged helix DNA-binding domain"/>
    <property type="match status" value="1"/>
</dbReference>
<dbReference type="InterPro" id="IPR000847">
    <property type="entry name" value="LysR_HTH_N"/>
</dbReference>
<dbReference type="Gene3D" id="3.40.190.290">
    <property type="match status" value="1"/>
</dbReference>
<keyword evidence="8" id="KW-1185">Reference proteome</keyword>
<keyword evidence="5" id="KW-0804">Transcription</keyword>
<sequence>MQRFTLDQLGTLLALVEAGTFDAAARRQHVTASAVSQRVKALEQACGRVLVQRTTPVTLTEAGEVVLRYARQMALLEADTVRALEGTAAGERAVTVALAVNADSLATWFLGALAGLGDNLDVAFDLHREDQEHTLSLLRSGAVMAAVTSSREPVQGCVTEPLGTMRYLAVATPAFVQRWLGSSGPGSALAALPDAPIVVFDRNDDLQDAFLRDRTGRSSTAPGHFIPTSHDFARAVLLGLGWGMLPEQQCLAEVGDGRLLQLAPAHPVDVPLYWQRWNLSSALLDAVSAAVRAEAGRTLRPLAA</sequence>
<dbReference type="InterPro" id="IPR036388">
    <property type="entry name" value="WH-like_DNA-bd_sf"/>
</dbReference>
<evidence type="ECO:0000256" key="5">
    <source>
        <dbReference type="ARBA" id="ARBA00023163"/>
    </source>
</evidence>
<proteinExistence type="inferred from homology"/>
<dbReference type="InterPro" id="IPR050176">
    <property type="entry name" value="LTTR"/>
</dbReference>
<evidence type="ECO:0000256" key="4">
    <source>
        <dbReference type="ARBA" id="ARBA00023159"/>
    </source>
</evidence>
<dbReference type="PANTHER" id="PTHR30579">
    <property type="entry name" value="TRANSCRIPTIONAL REGULATOR"/>
    <property type="match status" value="1"/>
</dbReference>
<dbReference type="InterPro" id="IPR005119">
    <property type="entry name" value="LysR_subst-bd"/>
</dbReference>
<gene>
    <name evidence="7" type="ORF">CTB96_15430</name>
</gene>
<comment type="caution">
    <text evidence="7">The sequence shown here is derived from an EMBL/GenBank/DDBJ whole genome shotgun (WGS) entry which is preliminary data.</text>
</comment>
<keyword evidence="3 7" id="KW-0238">DNA-binding</keyword>
<dbReference type="EMBL" id="QHLY01000012">
    <property type="protein sequence ID" value="PXA68043.1"/>
    <property type="molecule type" value="Genomic_DNA"/>
</dbReference>
<dbReference type="NCBIfam" id="TIGR03298">
    <property type="entry name" value="argP"/>
    <property type="match status" value="1"/>
</dbReference>
<evidence type="ECO:0000256" key="1">
    <source>
        <dbReference type="ARBA" id="ARBA00009437"/>
    </source>
</evidence>
<evidence type="ECO:0000313" key="7">
    <source>
        <dbReference type="EMBL" id="PXA68043.1"/>
    </source>
</evidence>
<evidence type="ECO:0000256" key="3">
    <source>
        <dbReference type="ARBA" id="ARBA00023125"/>
    </source>
</evidence>
<dbReference type="SUPFAM" id="SSF46785">
    <property type="entry name" value="Winged helix' DNA-binding domain"/>
    <property type="match status" value="1"/>
</dbReference>
<evidence type="ECO:0000256" key="2">
    <source>
        <dbReference type="ARBA" id="ARBA00023015"/>
    </source>
</evidence>
<dbReference type="InterPro" id="IPR017685">
    <property type="entry name" value="ArgP"/>
</dbReference>
<organism evidence="7 8">
    <name type="scientific">Cryobacterium arcticum</name>
    <dbReference type="NCBI Taxonomy" id="670052"/>
    <lineage>
        <taxon>Bacteria</taxon>
        <taxon>Bacillati</taxon>
        <taxon>Actinomycetota</taxon>
        <taxon>Actinomycetes</taxon>
        <taxon>Micrococcales</taxon>
        <taxon>Microbacteriaceae</taxon>
        <taxon>Cryobacterium</taxon>
    </lineage>
</organism>
<dbReference type="PANTHER" id="PTHR30579:SF2">
    <property type="entry name" value="HTH-TYPE TRANSCRIPTIONAL REGULATOR ARGP"/>
    <property type="match status" value="1"/>
</dbReference>
<dbReference type="Proteomes" id="UP000246722">
    <property type="component" value="Unassembled WGS sequence"/>
</dbReference>
<protein>
    <submittedName>
        <fullName evidence="7">ArgP/LysG family DNA-binding transcriptional regulator</fullName>
    </submittedName>
</protein>
<dbReference type="GO" id="GO:0003700">
    <property type="term" value="F:DNA-binding transcription factor activity"/>
    <property type="evidence" value="ECO:0007669"/>
    <property type="project" value="InterPro"/>
</dbReference>
<dbReference type="OrthoDB" id="3252676at2"/>
<dbReference type="AlphaFoldDB" id="A0A317ZSH3"/>
<dbReference type="NCBIfam" id="NF009888">
    <property type="entry name" value="PRK13348.1"/>
    <property type="match status" value="1"/>
</dbReference>
<reference evidence="7 8" key="1">
    <citation type="submission" date="2018-05" db="EMBL/GenBank/DDBJ databases">
        <title>Genetic diversity of glacier-inhabiting Cryobacterium bacteria in China and description of Cryobacterium mengkeensis sp. nov. and Arthrobacter glacialis sp. nov.</title>
        <authorList>
            <person name="Liu Q."/>
            <person name="Xin Y.-H."/>
        </authorList>
    </citation>
    <scope>NUCLEOTIDE SEQUENCE [LARGE SCALE GENOMIC DNA]</scope>
    <source>
        <strain evidence="7 8">SK-1</strain>
    </source>
</reference>
<name>A0A317ZSH3_9MICO</name>
<evidence type="ECO:0000259" key="6">
    <source>
        <dbReference type="PROSITE" id="PS50931"/>
    </source>
</evidence>
<dbReference type="PROSITE" id="PS50931">
    <property type="entry name" value="HTH_LYSR"/>
    <property type="match status" value="1"/>
</dbReference>
<accession>A0A317ZSH3</accession>
<comment type="similarity">
    <text evidence="1">Belongs to the LysR transcriptional regulatory family.</text>
</comment>